<name>A0A0L8HNW7_OCTBM</name>
<sequence length="57" mass="6463">MLKHRLLVEQMDPRTYDGLLSVYVYQIHSHGFGRPEAILEDTCPICYAVGLNLEPCG</sequence>
<protein>
    <submittedName>
        <fullName evidence="1">Uncharacterized protein</fullName>
    </submittedName>
</protein>
<gene>
    <name evidence="1" type="ORF">OCBIM_22010244mg</name>
</gene>
<dbReference type="EMBL" id="KQ417660">
    <property type="protein sequence ID" value="KOF90879.1"/>
    <property type="molecule type" value="Genomic_DNA"/>
</dbReference>
<accession>A0A0L8HNW7</accession>
<organism evidence="1">
    <name type="scientific">Octopus bimaculoides</name>
    <name type="common">California two-spotted octopus</name>
    <dbReference type="NCBI Taxonomy" id="37653"/>
    <lineage>
        <taxon>Eukaryota</taxon>
        <taxon>Metazoa</taxon>
        <taxon>Spiralia</taxon>
        <taxon>Lophotrochozoa</taxon>
        <taxon>Mollusca</taxon>
        <taxon>Cephalopoda</taxon>
        <taxon>Coleoidea</taxon>
        <taxon>Octopodiformes</taxon>
        <taxon>Octopoda</taxon>
        <taxon>Incirrata</taxon>
        <taxon>Octopodidae</taxon>
        <taxon>Octopus</taxon>
    </lineage>
</organism>
<reference evidence="1" key="1">
    <citation type="submission" date="2015-07" db="EMBL/GenBank/DDBJ databases">
        <title>MeaNS - Measles Nucleotide Surveillance Program.</title>
        <authorList>
            <person name="Tran T."/>
            <person name="Druce J."/>
        </authorList>
    </citation>
    <scope>NUCLEOTIDE SEQUENCE</scope>
    <source>
        <strain evidence="1">UCB-OBI-ISO-001</strain>
        <tissue evidence="1">Gonad</tissue>
    </source>
</reference>
<evidence type="ECO:0000313" key="1">
    <source>
        <dbReference type="EMBL" id="KOF90879.1"/>
    </source>
</evidence>
<dbReference type="AlphaFoldDB" id="A0A0L8HNW7"/>
<proteinExistence type="predicted"/>